<evidence type="ECO:0000256" key="5">
    <source>
        <dbReference type="SAM" id="Phobius"/>
    </source>
</evidence>
<dbReference type="Pfam" id="PF04116">
    <property type="entry name" value="FA_hydroxylase"/>
    <property type="match status" value="1"/>
</dbReference>
<name>C5L2N5_PERM5</name>
<feature type="domain" description="Fatty acid hydroxylase" evidence="6">
    <location>
        <begin position="480"/>
        <end position="613"/>
    </location>
</feature>
<dbReference type="GO" id="GO:0016020">
    <property type="term" value="C:membrane"/>
    <property type="evidence" value="ECO:0007669"/>
    <property type="project" value="UniProtKB-SubCell"/>
</dbReference>
<feature type="transmembrane region" description="Helical" evidence="5">
    <location>
        <begin position="436"/>
        <end position="457"/>
    </location>
</feature>
<evidence type="ECO:0000256" key="4">
    <source>
        <dbReference type="ARBA" id="ARBA00023136"/>
    </source>
</evidence>
<comment type="subcellular location">
    <subcellularLocation>
        <location evidence="1">Membrane</location>
    </subcellularLocation>
</comment>
<dbReference type="GO" id="GO:0016491">
    <property type="term" value="F:oxidoreductase activity"/>
    <property type="evidence" value="ECO:0007669"/>
    <property type="project" value="InterPro"/>
</dbReference>
<evidence type="ECO:0000259" key="6">
    <source>
        <dbReference type="Pfam" id="PF04116"/>
    </source>
</evidence>
<keyword evidence="8" id="KW-1185">Reference proteome</keyword>
<dbReference type="AlphaFoldDB" id="C5L2N5"/>
<accession>C5L2N5</accession>
<sequence length="654" mass="73739">MHAVPFLLRNVHGVHHGYRAVYSWAGGILHPMEDCTLSGGHPTTYFRLISEVELRWILELQAYLCDRNASDFGYPRSIYNPSRWEMSSRLAADIEELECIPPRSGSIVVPAEIDASDHVPTHTFQEASHNEGVSGQEVSGTVTGVALPPWMASHMVTQGMSVTPREKARGKMKTRNTWTALRGTITLGGIDDVSREAMQQEEQQAVVVSPVVDDGTTQDDQQLPTAACGGGVGVGPRSDAHHDVGGGSRLHHGATQEGWHDHLQSNLGPKIKDLPKVKLHGSPTQEGWHDDFDMVVAPKVEAMAKGKLGGSADQEGWVDHMLQPGVSDRPAFIDPEKRHGGNGSTLVNDHFESLGVPKWEDVPGHRRMGTPLQEGWVDNWRAEREFRPSKRFYGDAMVVATAAYIAICTYYTLFYDIPKFMETKIQPSRWPTVGTLLFQTVFQSIGFTLMMSFGIAMTSYHVSLPAEAPTLWEAFTDITMSFIIGDSGTYWYHRMLHIPWVYRNIHSVHHQYYEPYSWSGVVLHPIEHACSLVVYFWYPIFMGHHWLTLSIFAFIWVAWLLEEHSGHNTWWSPFNLWPFELGGGAPLHDLHHSERSQKNYAPILRLWDRIFDTETQPNPKFKPGMFVHVTALLMILLCVGIGYENEYISLPREL</sequence>
<dbReference type="OrthoDB" id="413990at2759"/>
<evidence type="ECO:0000256" key="1">
    <source>
        <dbReference type="ARBA" id="ARBA00004370"/>
    </source>
</evidence>
<dbReference type="GO" id="GO:0008610">
    <property type="term" value="P:lipid biosynthetic process"/>
    <property type="evidence" value="ECO:0007669"/>
    <property type="project" value="InterPro"/>
</dbReference>
<dbReference type="InParanoid" id="C5L2N5"/>
<dbReference type="RefSeq" id="XP_002777134.1">
    <property type="nucleotide sequence ID" value="XM_002777088.1"/>
</dbReference>
<protein>
    <submittedName>
        <fullName evidence="7">Sterol desaturase, putative</fullName>
    </submittedName>
</protein>
<dbReference type="GO" id="GO:0005506">
    <property type="term" value="F:iron ion binding"/>
    <property type="evidence" value="ECO:0007669"/>
    <property type="project" value="InterPro"/>
</dbReference>
<feature type="transmembrane region" description="Helical" evidence="5">
    <location>
        <begin position="625"/>
        <end position="643"/>
    </location>
</feature>
<feature type="transmembrane region" description="Helical" evidence="5">
    <location>
        <begin position="545"/>
        <end position="561"/>
    </location>
</feature>
<evidence type="ECO:0000256" key="2">
    <source>
        <dbReference type="ARBA" id="ARBA00022692"/>
    </source>
</evidence>
<evidence type="ECO:0000313" key="8">
    <source>
        <dbReference type="Proteomes" id="UP000007800"/>
    </source>
</evidence>
<feature type="transmembrane region" description="Helical" evidence="5">
    <location>
        <begin position="392"/>
        <end position="415"/>
    </location>
</feature>
<evidence type="ECO:0000313" key="7">
    <source>
        <dbReference type="EMBL" id="EER08950.1"/>
    </source>
</evidence>
<organism evidence="8">
    <name type="scientific">Perkinsus marinus (strain ATCC 50983 / TXsc)</name>
    <dbReference type="NCBI Taxonomy" id="423536"/>
    <lineage>
        <taxon>Eukaryota</taxon>
        <taxon>Sar</taxon>
        <taxon>Alveolata</taxon>
        <taxon>Perkinsozoa</taxon>
        <taxon>Perkinsea</taxon>
        <taxon>Perkinsida</taxon>
        <taxon>Perkinsidae</taxon>
        <taxon>Perkinsus</taxon>
    </lineage>
</organism>
<reference evidence="7 8" key="1">
    <citation type="submission" date="2008-07" db="EMBL/GenBank/DDBJ databases">
        <authorList>
            <person name="El-Sayed N."/>
            <person name="Caler E."/>
            <person name="Inman J."/>
            <person name="Amedeo P."/>
            <person name="Hass B."/>
            <person name="Wortman J."/>
        </authorList>
    </citation>
    <scope>NUCLEOTIDE SEQUENCE [LARGE SCALE GENOMIC DNA]</scope>
    <source>
        <strain evidence="8">ATCC 50983 / TXsc</strain>
    </source>
</reference>
<dbReference type="InterPro" id="IPR006694">
    <property type="entry name" value="Fatty_acid_hydroxylase"/>
</dbReference>
<dbReference type="PANTHER" id="PTHR11863">
    <property type="entry name" value="STEROL DESATURASE"/>
    <property type="match status" value="1"/>
</dbReference>
<keyword evidence="2 5" id="KW-0812">Transmembrane</keyword>
<dbReference type="EMBL" id="GG678662">
    <property type="protein sequence ID" value="EER08950.1"/>
    <property type="molecule type" value="Genomic_DNA"/>
</dbReference>
<dbReference type="InterPro" id="IPR050307">
    <property type="entry name" value="Sterol_Desaturase_Related"/>
</dbReference>
<proteinExistence type="predicted"/>
<dbReference type="Proteomes" id="UP000007800">
    <property type="component" value="Unassembled WGS sequence"/>
</dbReference>
<keyword evidence="3 5" id="KW-1133">Transmembrane helix</keyword>
<dbReference type="GeneID" id="9064861"/>
<gene>
    <name evidence="7" type="ORF">Pmar_PMAR009943</name>
</gene>
<keyword evidence="4 5" id="KW-0472">Membrane</keyword>
<evidence type="ECO:0000256" key="3">
    <source>
        <dbReference type="ARBA" id="ARBA00022989"/>
    </source>
</evidence>